<reference evidence="8 9" key="1">
    <citation type="submission" date="2022-11" db="EMBL/GenBank/DDBJ databases">
        <title>Spartinivicinus poritis sp. nov., isolated from scleractinian coral Porites lutea.</title>
        <authorList>
            <person name="Zhang G."/>
            <person name="Cai L."/>
            <person name="Wei Q."/>
        </authorList>
    </citation>
    <scope>NUCLEOTIDE SEQUENCE [LARGE SCALE GENOMIC DNA]</scope>
    <source>
        <strain evidence="8 9">A2-2</strain>
    </source>
</reference>
<gene>
    <name evidence="8" type="primary">fliO</name>
    <name evidence="8" type="ORF">ORQ98_05835</name>
</gene>
<comment type="subcellular location">
    <subcellularLocation>
        <location evidence="7">Cell membrane</location>
    </subcellularLocation>
    <subcellularLocation>
        <location evidence="7">Bacterial flagellum basal body</location>
    </subcellularLocation>
</comment>
<protein>
    <recommendedName>
        <fullName evidence="7">Flagellar protein</fullName>
    </recommendedName>
</protein>
<evidence type="ECO:0000256" key="3">
    <source>
        <dbReference type="ARBA" id="ARBA00022989"/>
    </source>
</evidence>
<evidence type="ECO:0000256" key="4">
    <source>
        <dbReference type="ARBA" id="ARBA00023136"/>
    </source>
</evidence>
<keyword evidence="9" id="KW-1185">Reference proteome</keyword>
<organism evidence="8 9">
    <name type="scientific">Spartinivicinus poritis</name>
    <dbReference type="NCBI Taxonomy" id="2994640"/>
    <lineage>
        <taxon>Bacteria</taxon>
        <taxon>Pseudomonadati</taxon>
        <taxon>Pseudomonadota</taxon>
        <taxon>Gammaproteobacteria</taxon>
        <taxon>Oceanospirillales</taxon>
        <taxon>Zooshikellaceae</taxon>
        <taxon>Spartinivicinus</taxon>
    </lineage>
</organism>
<keyword evidence="4 7" id="KW-0472">Membrane</keyword>
<keyword evidence="3 7" id="KW-1133">Transmembrane helix</keyword>
<comment type="caution">
    <text evidence="8">The sequence shown here is derived from an EMBL/GenBank/DDBJ whole genome shotgun (WGS) entry which is preliminary data.</text>
</comment>
<evidence type="ECO:0000313" key="8">
    <source>
        <dbReference type="EMBL" id="MDE1461484.1"/>
    </source>
</evidence>
<name>A0ABT5U548_9GAMM</name>
<keyword evidence="5 7" id="KW-0975">Bacterial flagellum</keyword>
<evidence type="ECO:0000256" key="2">
    <source>
        <dbReference type="ARBA" id="ARBA00022692"/>
    </source>
</evidence>
<keyword evidence="8" id="KW-0969">Cilium</keyword>
<proteinExistence type="inferred from homology"/>
<feature type="transmembrane region" description="Helical" evidence="7">
    <location>
        <begin position="12"/>
        <end position="30"/>
    </location>
</feature>
<comment type="similarity">
    <text evidence="6 7">Belongs to the FliO/MopB family.</text>
</comment>
<keyword evidence="1 7" id="KW-1003">Cell membrane</keyword>
<dbReference type="InterPro" id="IPR022781">
    <property type="entry name" value="Flagellar_biosynth_FliO"/>
</dbReference>
<dbReference type="Proteomes" id="UP001528823">
    <property type="component" value="Unassembled WGS sequence"/>
</dbReference>
<keyword evidence="8" id="KW-0282">Flagellum</keyword>
<evidence type="ECO:0000256" key="7">
    <source>
        <dbReference type="RuleBase" id="RU362064"/>
    </source>
</evidence>
<sequence length="149" mass="15875">MLLVQQSVLKNFGKFAVISLGSFFCQWGWAAENTKPDDGLGISALVQVALSLLLVIAAIAGLAWLVKKMQHFQPMSQSSMRVVASLALGPRDRVLLVQVGEQQVLLGASPGRINMLHVFSEPVIDASSIPAAGADFSSTLAKLLKQKSS</sequence>
<dbReference type="NCBIfam" id="TIGR03500">
    <property type="entry name" value="FliO_TIGR"/>
    <property type="match status" value="1"/>
</dbReference>
<keyword evidence="2 7" id="KW-0812">Transmembrane</keyword>
<dbReference type="PANTHER" id="PTHR38766:SF1">
    <property type="entry name" value="FLAGELLAR PROTEIN FLIO"/>
    <property type="match status" value="1"/>
</dbReference>
<evidence type="ECO:0000313" key="9">
    <source>
        <dbReference type="Proteomes" id="UP001528823"/>
    </source>
</evidence>
<dbReference type="PANTHER" id="PTHR38766">
    <property type="entry name" value="FLAGELLAR PROTEIN FLIO"/>
    <property type="match status" value="1"/>
</dbReference>
<feature type="transmembrane region" description="Helical" evidence="7">
    <location>
        <begin position="42"/>
        <end position="66"/>
    </location>
</feature>
<accession>A0ABT5U548</accession>
<evidence type="ECO:0000256" key="6">
    <source>
        <dbReference type="ARBA" id="ARBA00037937"/>
    </source>
</evidence>
<dbReference type="InterPro" id="IPR052205">
    <property type="entry name" value="FliO/MopB"/>
</dbReference>
<evidence type="ECO:0000256" key="5">
    <source>
        <dbReference type="ARBA" id="ARBA00023143"/>
    </source>
</evidence>
<dbReference type="Pfam" id="PF04347">
    <property type="entry name" value="FliO"/>
    <property type="match status" value="1"/>
</dbReference>
<evidence type="ECO:0000256" key="1">
    <source>
        <dbReference type="ARBA" id="ARBA00022475"/>
    </source>
</evidence>
<keyword evidence="8" id="KW-0966">Cell projection</keyword>
<dbReference type="EMBL" id="JAPMOU010000005">
    <property type="protein sequence ID" value="MDE1461484.1"/>
    <property type="molecule type" value="Genomic_DNA"/>
</dbReference>